<proteinExistence type="predicted"/>
<comment type="caution">
    <text evidence="1">The sequence shown here is derived from an EMBL/GenBank/DDBJ whole genome shotgun (WGS) entry which is preliminary data.</text>
</comment>
<name>A0ACC2WIN7_9TREE</name>
<dbReference type="EMBL" id="JASBWU010000029">
    <property type="protein sequence ID" value="KAJ9111608.1"/>
    <property type="molecule type" value="Genomic_DNA"/>
</dbReference>
<protein>
    <submittedName>
        <fullName evidence="1">Uncharacterized protein</fullName>
    </submittedName>
</protein>
<accession>A0ACC2WIN7</accession>
<gene>
    <name evidence="1" type="ORF">QFC22_006479</name>
</gene>
<dbReference type="Proteomes" id="UP001243375">
    <property type="component" value="Unassembled WGS sequence"/>
</dbReference>
<sequence>MSQGQTDPAPEPLDRVLLLERKVNGGTGLESTGSNMHEIHVGCQGHRELFNLTMIIPTEDQKNATVTVQADADCFEPSKLKRAVRTVMMRKKDKSKGTQVRLTWECIAQEKRKIDPSLIVQDLVRLVLDRVRKEASDRLSRHPWLRSDDFAASYDLHTKIIKHVNEALSTSPAFWWRIRECREDDDSD</sequence>
<organism evidence="1 2">
    <name type="scientific">Naganishia vaughanmartiniae</name>
    <dbReference type="NCBI Taxonomy" id="1424756"/>
    <lineage>
        <taxon>Eukaryota</taxon>
        <taxon>Fungi</taxon>
        <taxon>Dikarya</taxon>
        <taxon>Basidiomycota</taxon>
        <taxon>Agaricomycotina</taxon>
        <taxon>Tremellomycetes</taxon>
        <taxon>Filobasidiales</taxon>
        <taxon>Filobasidiaceae</taxon>
        <taxon>Naganishia</taxon>
    </lineage>
</organism>
<evidence type="ECO:0000313" key="2">
    <source>
        <dbReference type="Proteomes" id="UP001243375"/>
    </source>
</evidence>
<reference evidence="1" key="1">
    <citation type="submission" date="2023-04" db="EMBL/GenBank/DDBJ databases">
        <title>Draft Genome sequencing of Naganishia species isolated from polar environments using Oxford Nanopore Technology.</title>
        <authorList>
            <person name="Leo P."/>
            <person name="Venkateswaran K."/>
        </authorList>
    </citation>
    <scope>NUCLEOTIDE SEQUENCE</scope>
    <source>
        <strain evidence="1">MNA-CCFEE 5425</strain>
    </source>
</reference>
<evidence type="ECO:0000313" key="1">
    <source>
        <dbReference type="EMBL" id="KAJ9111608.1"/>
    </source>
</evidence>
<keyword evidence="2" id="KW-1185">Reference proteome</keyword>